<gene>
    <name evidence="9" type="primary">deoC</name>
    <name evidence="9" type="ORF">SOCEGT47_046890</name>
</gene>
<dbReference type="GO" id="GO:0016052">
    <property type="term" value="P:carbohydrate catabolic process"/>
    <property type="evidence" value="ECO:0007669"/>
    <property type="project" value="TreeGrafter"/>
</dbReference>
<organism evidence="9 10">
    <name type="scientific">Sorangium cellulosum</name>
    <name type="common">Polyangium cellulosum</name>
    <dbReference type="NCBI Taxonomy" id="56"/>
    <lineage>
        <taxon>Bacteria</taxon>
        <taxon>Pseudomonadati</taxon>
        <taxon>Myxococcota</taxon>
        <taxon>Polyangia</taxon>
        <taxon>Polyangiales</taxon>
        <taxon>Polyangiaceae</taxon>
        <taxon>Sorangium</taxon>
    </lineage>
</organism>
<dbReference type="AlphaFoldDB" id="A0A4P2Q5B9"/>
<protein>
    <recommendedName>
        <fullName evidence="3 7">Deoxyribose-phosphate aldolase</fullName>
        <ecNumber evidence="3 7">4.1.2.4</ecNumber>
    </recommendedName>
</protein>
<proteinExistence type="inferred from homology"/>
<dbReference type="InterPro" id="IPR002915">
    <property type="entry name" value="DeoC/FbaB/LacD_aldolase"/>
</dbReference>
<comment type="similarity">
    <text evidence="2">Belongs to the DeoC/FbaB aldolase family. DeoC type 2 subfamily.</text>
</comment>
<dbReference type="Pfam" id="PF01791">
    <property type="entry name" value="DeoC"/>
    <property type="match status" value="1"/>
</dbReference>
<keyword evidence="5" id="KW-0704">Schiff base</keyword>
<dbReference type="InterPro" id="IPR011343">
    <property type="entry name" value="DeoC"/>
</dbReference>
<dbReference type="PANTHER" id="PTHR10889:SF3">
    <property type="entry name" value="DEOXYRIBOSE-PHOSPHATE ALDOLASE"/>
    <property type="match status" value="1"/>
</dbReference>
<dbReference type="Proteomes" id="UP000295781">
    <property type="component" value="Chromosome"/>
</dbReference>
<accession>A0A4P2Q5B9</accession>
<dbReference type="RefSeq" id="WP_129349836.1">
    <property type="nucleotide sequence ID" value="NZ_CP012670.1"/>
</dbReference>
<dbReference type="SMART" id="SM01133">
    <property type="entry name" value="DeoC"/>
    <property type="match status" value="1"/>
</dbReference>
<evidence type="ECO:0000256" key="4">
    <source>
        <dbReference type="ARBA" id="ARBA00023239"/>
    </source>
</evidence>
<dbReference type="NCBIfam" id="TIGR00126">
    <property type="entry name" value="deoC"/>
    <property type="match status" value="1"/>
</dbReference>
<evidence type="ECO:0000256" key="1">
    <source>
        <dbReference type="ARBA" id="ARBA00004816"/>
    </source>
</evidence>
<evidence type="ECO:0000256" key="7">
    <source>
        <dbReference type="NCBIfam" id="TIGR00126"/>
    </source>
</evidence>
<comment type="catalytic activity">
    <reaction evidence="6">
        <text>2-deoxy-D-ribose 5-phosphate = D-glyceraldehyde 3-phosphate + acetaldehyde</text>
        <dbReference type="Rhea" id="RHEA:12821"/>
        <dbReference type="ChEBI" id="CHEBI:15343"/>
        <dbReference type="ChEBI" id="CHEBI:59776"/>
        <dbReference type="ChEBI" id="CHEBI:62877"/>
        <dbReference type="EC" id="4.1.2.4"/>
    </reaction>
</comment>
<dbReference type="SUPFAM" id="SSF51569">
    <property type="entry name" value="Aldolase"/>
    <property type="match status" value="1"/>
</dbReference>
<reference evidence="9 10" key="1">
    <citation type="submission" date="2015-09" db="EMBL/GenBank/DDBJ databases">
        <title>Sorangium comparison.</title>
        <authorList>
            <person name="Zaburannyi N."/>
            <person name="Bunk B."/>
            <person name="Overmann J."/>
            <person name="Mueller R."/>
        </authorList>
    </citation>
    <scope>NUCLEOTIDE SEQUENCE [LARGE SCALE GENOMIC DNA]</scope>
    <source>
        <strain evidence="9 10">So ceGT47</strain>
    </source>
</reference>
<evidence type="ECO:0000256" key="5">
    <source>
        <dbReference type="ARBA" id="ARBA00023270"/>
    </source>
</evidence>
<dbReference type="GO" id="GO:0004139">
    <property type="term" value="F:deoxyribose-phosphate aldolase activity"/>
    <property type="evidence" value="ECO:0007669"/>
    <property type="project" value="UniProtKB-UniRule"/>
</dbReference>
<keyword evidence="4 9" id="KW-0456">Lyase</keyword>
<sequence>MATFGNGSDTAPPMVRKGRGDTYPDFSSPTVDKVMVEERAAELGKRSIKGPAKIAGLKLAVSMMDLTTLEGKDSPGKVEQLCQKALRPHERADIPSCAAVCVYPKLVPVAKRALEGSIVKVASVATAFPAGLSTLPVKLADVRQAVELGADEIDMVIDRGAMLAGEHAAVHDEIAAVKEACGAAHLKVILETGELGSYDRVRKASHIAMRAGADFIKTSTGKITPAATPPVTLVMLEAIRDHAHATGRRVGMKPAGGIRTAKQALHYLVLVKETLGDAWLTSDLFRFGASTLLNDVLMQLEKERTGAYQGGDYFSKD</sequence>
<dbReference type="GO" id="GO:0005737">
    <property type="term" value="C:cytoplasm"/>
    <property type="evidence" value="ECO:0007669"/>
    <property type="project" value="InterPro"/>
</dbReference>
<dbReference type="OrthoDB" id="9774832at2"/>
<evidence type="ECO:0000256" key="8">
    <source>
        <dbReference type="SAM" id="MobiDB-lite"/>
    </source>
</evidence>
<dbReference type="CDD" id="cd00959">
    <property type="entry name" value="DeoC"/>
    <property type="match status" value="1"/>
</dbReference>
<dbReference type="PANTHER" id="PTHR10889">
    <property type="entry name" value="DEOXYRIBOSE-PHOSPHATE ALDOLASE"/>
    <property type="match status" value="1"/>
</dbReference>
<evidence type="ECO:0000313" key="10">
    <source>
        <dbReference type="Proteomes" id="UP000295781"/>
    </source>
</evidence>
<evidence type="ECO:0000256" key="6">
    <source>
        <dbReference type="ARBA" id="ARBA00048791"/>
    </source>
</evidence>
<evidence type="ECO:0000256" key="2">
    <source>
        <dbReference type="ARBA" id="ARBA00009473"/>
    </source>
</evidence>
<name>A0A4P2Q5B9_SORCE</name>
<evidence type="ECO:0000256" key="3">
    <source>
        <dbReference type="ARBA" id="ARBA00012515"/>
    </source>
</evidence>
<dbReference type="EC" id="4.1.2.4" evidence="3 7"/>
<dbReference type="Gene3D" id="3.20.20.70">
    <property type="entry name" value="Aldolase class I"/>
    <property type="match status" value="1"/>
</dbReference>
<feature type="region of interest" description="Disordered" evidence="8">
    <location>
        <begin position="1"/>
        <end position="23"/>
    </location>
</feature>
<evidence type="ECO:0000313" key="9">
    <source>
        <dbReference type="EMBL" id="AUX24153.1"/>
    </source>
</evidence>
<dbReference type="EMBL" id="CP012670">
    <property type="protein sequence ID" value="AUX24153.1"/>
    <property type="molecule type" value="Genomic_DNA"/>
</dbReference>
<comment type="pathway">
    <text evidence="1">Carbohydrate degradation; 2-deoxy-D-ribose 1-phosphate degradation; D-glyceraldehyde 3-phosphate and acetaldehyde from 2-deoxy-alpha-D-ribose 1-phosphate: step 2/2.</text>
</comment>
<dbReference type="InterPro" id="IPR013785">
    <property type="entry name" value="Aldolase_TIM"/>
</dbReference>
<dbReference type="GO" id="GO:0009264">
    <property type="term" value="P:deoxyribonucleotide catabolic process"/>
    <property type="evidence" value="ECO:0007669"/>
    <property type="project" value="UniProtKB-UniRule"/>
</dbReference>